<keyword evidence="2" id="KW-1185">Reference proteome</keyword>
<protein>
    <submittedName>
        <fullName evidence="1">Uncharacterized protein</fullName>
    </submittedName>
</protein>
<name>A0AAW1CSD5_9HEMI</name>
<evidence type="ECO:0000313" key="1">
    <source>
        <dbReference type="EMBL" id="KAK9499170.1"/>
    </source>
</evidence>
<accession>A0AAW1CSD5</accession>
<dbReference type="EMBL" id="JAPXFL010000012">
    <property type="protein sequence ID" value="KAK9499170.1"/>
    <property type="molecule type" value="Genomic_DNA"/>
</dbReference>
<proteinExistence type="predicted"/>
<sequence>MLMRMVLLYSGVSARDLECQCLLAISAVFPAGLQLESLICFSSYTENAQRFQTPLISFHRSAYTPKANQQLRLLSPEWHGVSKCKFTCPLAGIEPVIALVNARIKVHEQKSTTLTTQPPMISYSSGP</sequence>
<evidence type="ECO:0000313" key="2">
    <source>
        <dbReference type="Proteomes" id="UP001461498"/>
    </source>
</evidence>
<gene>
    <name evidence="1" type="ORF">O3M35_003670</name>
</gene>
<dbReference type="AlphaFoldDB" id="A0AAW1CSD5"/>
<comment type="caution">
    <text evidence="1">The sequence shown here is derived from an EMBL/GenBank/DDBJ whole genome shotgun (WGS) entry which is preliminary data.</text>
</comment>
<dbReference type="Proteomes" id="UP001461498">
    <property type="component" value="Unassembled WGS sequence"/>
</dbReference>
<reference evidence="1 2" key="1">
    <citation type="submission" date="2022-12" db="EMBL/GenBank/DDBJ databases">
        <title>Chromosome-level genome assembly of true bugs.</title>
        <authorList>
            <person name="Ma L."/>
            <person name="Li H."/>
        </authorList>
    </citation>
    <scope>NUCLEOTIDE SEQUENCE [LARGE SCALE GENOMIC DNA]</scope>
    <source>
        <strain evidence="1">Lab_2022b</strain>
    </source>
</reference>
<organism evidence="1 2">
    <name type="scientific">Rhynocoris fuscipes</name>
    <dbReference type="NCBI Taxonomy" id="488301"/>
    <lineage>
        <taxon>Eukaryota</taxon>
        <taxon>Metazoa</taxon>
        <taxon>Ecdysozoa</taxon>
        <taxon>Arthropoda</taxon>
        <taxon>Hexapoda</taxon>
        <taxon>Insecta</taxon>
        <taxon>Pterygota</taxon>
        <taxon>Neoptera</taxon>
        <taxon>Paraneoptera</taxon>
        <taxon>Hemiptera</taxon>
        <taxon>Heteroptera</taxon>
        <taxon>Panheteroptera</taxon>
        <taxon>Cimicomorpha</taxon>
        <taxon>Reduviidae</taxon>
        <taxon>Harpactorinae</taxon>
        <taxon>Harpactorini</taxon>
        <taxon>Rhynocoris</taxon>
    </lineage>
</organism>